<proteinExistence type="predicted"/>
<name>A0A2U1MLW5_ARTAN</name>
<evidence type="ECO:0000313" key="1">
    <source>
        <dbReference type="EMBL" id="PWA62202.1"/>
    </source>
</evidence>
<comment type="caution">
    <text evidence="1">The sequence shown here is derived from an EMBL/GenBank/DDBJ whole genome shotgun (WGS) entry which is preliminary data.</text>
</comment>
<organism evidence="1 2">
    <name type="scientific">Artemisia annua</name>
    <name type="common">Sweet wormwood</name>
    <dbReference type="NCBI Taxonomy" id="35608"/>
    <lineage>
        <taxon>Eukaryota</taxon>
        <taxon>Viridiplantae</taxon>
        <taxon>Streptophyta</taxon>
        <taxon>Embryophyta</taxon>
        <taxon>Tracheophyta</taxon>
        <taxon>Spermatophyta</taxon>
        <taxon>Magnoliopsida</taxon>
        <taxon>eudicotyledons</taxon>
        <taxon>Gunneridae</taxon>
        <taxon>Pentapetalae</taxon>
        <taxon>asterids</taxon>
        <taxon>campanulids</taxon>
        <taxon>Asterales</taxon>
        <taxon>Asteraceae</taxon>
        <taxon>Asteroideae</taxon>
        <taxon>Anthemideae</taxon>
        <taxon>Artemisiinae</taxon>
        <taxon>Artemisia</taxon>
    </lineage>
</organism>
<dbReference type="EMBL" id="PKPP01004921">
    <property type="protein sequence ID" value="PWA62202.1"/>
    <property type="molecule type" value="Genomic_DNA"/>
</dbReference>
<reference evidence="1 2" key="1">
    <citation type="journal article" date="2018" name="Mol. Plant">
        <title>The genome of Artemisia annua provides insight into the evolution of Asteraceae family and artemisinin biosynthesis.</title>
        <authorList>
            <person name="Shen Q."/>
            <person name="Zhang L."/>
            <person name="Liao Z."/>
            <person name="Wang S."/>
            <person name="Yan T."/>
            <person name="Shi P."/>
            <person name="Liu M."/>
            <person name="Fu X."/>
            <person name="Pan Q."/>
            <person name="Wang Y."/>
            <person name="Lv Z."/>
            <person name="Lu X."/>
            <person name="Zhang F."/>
            <person name="Jiang W."/>
            <person name="Ma Y."/>
            <person name="Chen M."/>
            <person name="Hao X."/>
            <person name="Li L."/>
            <person name="Tang Y."/>
            <person name="Lv G."/>
            <person name="Zhou Y."/>
            <person name="Sun X."/>
            <person name="Brodelius P.E."/>
            <person name="Rose J.K.C."/>
            <person name="Tang K."/>
        </authorList>
    </citation>
    <scope>NUCLEOTIDE SEQUENCE [LARGE SCALE GENOMIC DNA]</scope>
    <source>
        <strain evidence="2">cv. Huhao1</strain>
        <tissue evidence="1">Leaf</tissue>
    </source>
</reference>
<accession>A0A2U1MLW5</accession>
<sequence length="110" mass="12383">MASMPNFEELKEMCGSDEIKDCFKFLFVQEEGQIEGLIRKVREWSDGMHEKILKFGQMMEEGQNFSHLDVPAMDGMECLIEAQARNGVILHALVAKSIKDGKVGDECLTA</sequence>
<keyword evidence="2" id="KW-1185">Reference proteome</keyword>
<protein>
    <submittedName>
        <fullName evidence="1">Uncharacterized protein</fullName>
    </submittedName>
</protein>
<gene>
    <name evidence="1" type="ORF">CTI12_AA365860</name>
</gene>
<dbReference type="AlphaFoldDB" id="A0A2U1MLW5"/>
<dbReference type="Proteomes" id="UP000245207">
    <property type="component" value="Unassembled WGS sequence"/>
</dbReference>
<evidence type="ECO:0000313" key="2">
    <source>
        <dbReference type="Proteomes" id="UP000245207"/>
    </source>
</evidence>